<keyword evidence="3" id="KW-1185">Reference proteome</keyword>
<evidence type="ECO:0000313" key="3">
    <source>
        <dbReference type="Proteomes" id="UP001476798"/>
    </source>
</evidence>
<dbReference type="Proteomes" id="UP001476798">
    <property type="component" value="Unassembled WGS sequence"/>
</dbReference>
<sequence length="92" mass="10546">DLTPEEKARGLARAIRKQTGEVRERWERLKGHVGGWQTEVEQALERLQDLQSSMDQLDLHLTRAEETKATWQPVGDLLIDSLQDHIDKTSVS</sequence>
<evidence type="ECO:0000313" key="2">
    <source>
        <dbReference type="EMBL" id="MEQ2173697.1"/>
    </source>
</evidence>
<reference evidence="2 3" key="1">
    <citation type="submission" date="2021-06" db="EMBL/GenBank/DDBJ databases">
        <authorList>
            <person name="Palmer J.M."/>
        </authorList>
    </citation>
    <scope>NUCLEOTIDE SEQUENCE [LARGE SCALE GENOMIC DNA]</scope>
    <source>
        <strain evidence="2 3">GA_2019</strain>
        <tissue evidence="2">Muscle</tissue>
    </source>
</reference>
<proteinExistence type="predicted"/>
<feature type="coiled-coil region" evidence="1">
    <location>
        <begin position="40"/>
        <end position="67"/>
    </location>
</feature>
<protein>
    <recommendedName>
        <fullName evidence="4">Dystrophin</fullName>
    </recommendedName>
</protein>
<evidence type="ECO:0008006" key="4">
    <source>
        <dbReference type="Google" id="ProtNLM"/>
    </source>
</evidence>
<gene>
    <name evidence="2" type="ORF">GOODEAATRI_000046</name>
</gene>
<dbReference type="EMBL" id="JAHRIO010049978">
    <property type="protein sequence ID" value="MEQ2173697.1"/>
    <property type="molecule type" value="Genomic_DNA"/>
</dbReference>
<name>A0ABV0NTZ5_9TELE</name>
<dbReference type="Gene3D" id="1.20.58.60">
    <property type="match status" value="1"/>
</dbReference>
<accession>A0ABV0NTZ5</accession>
<keyword evidence="1" id="KW-0175">Coiled coil</keyword>
<evidence type="ECO:0000256" key="1">
    <source>
        <dbReference type="SAM" id="Coils"/>
    </source>
</evidence>
<dbReference type="SUPFAM" id="SSF46966">
    <property type="entry name" value="Spectrin repeat"/>
    <property type="match status" value="1"/>
</dbReference>
<feature type="non-terminal residue" evidence="2">
    <location>
        <position position="1"/>
    </location>
</feature>
<organism evidence="2 3">
    <name type="scientific">Goodea atripinnis</name>
    <dbReference type="NCBI Taxonomy" id="208336"/>
    <lineage>
        <taxon>Eukaryota</taxon>
        <taxon>Metazoa</taxon>
        <taxon>Chordata</taxon>
        <taxon>Craniata</taxon>
        <taxon>Vertebrata</taxon>
        <taxon>Euteleostomi</taxon>
        <taxon>Actinopterygii</taxon>
        <taxon>Neopterygii</taxon>
        <taxon>Teleostei</taxon>
        <taxon>Neoteleostei</taxon>
        <taxon>Acanthomorphata</taxon>
        <taxon>Ovalentaria</taxon>
        <taxon>Atherinomorphae</taxon>
        <taxon>Cyprinodontiformes</taxon>
        <taxon>Goodeidae</taxon>
        <taxon>Goodea</taxon>
    </lineage>
</organism>
<comment type="caution">
    <text evidence="2">The sequence shown here is derived from an EMBL/GenBank/DDBJ whole genome shotgun (WGS) entry which is preliminary data.</text>
</comment>